<gene>
    <name evidence="1" type="ORF">RPERSI_LOCUS22017</name>
</gene>
<proteinExistence type="predicted"/>
<comment type="caution">
    <text evidence="1">The sequence shown here is derived from an EMBL/GenBank/DDBJ whole genome shotgun (WGS) entry which is preliminary data.</text>
</comment>
<protein>
    <submittedName>
        <fullName evidence="1">3836_t:CDS:1</fullName>
    </submittedName>
</protein>
<organism evidence="1 2">
    <name type="scientific">Racocetra persica</name>
    <dbReference type="NCBI Taxonomy" id="160502"/>
    <lineage>
        <taxon>Eukaryota</taxon>
        <taxon>Fungi</taxon>
        <taxon>Fungi incertae sedis</taxon>
        <taxon>Mucoromycota</taxon>
        <taxon>Glomeromycotina</taxon>
        <taxon>Glomeromycetes</taxon>
        <taxon>Diversisporales</taxon>
        <taxon>Gigasporaceae</taxon>
        <taxon>Racocetra</taxon>
    </lineage>
</organism>
<dbReference type="Proteomes" id="UP000789920">
    <property type="component" value="Unassembled WGS sequence"/>
</dbReference>
<evidence type="ECO:0000313" key="2">
    <source>
        <dbReference type="Proteomes" id="UP000789920"/>
    </source>
</evidence>
<evidence type="ECO:0000313" key="1">
    <source>
        <dbReference type="EMBL" id="CAG8805799.1"/>
    </source>
</evidence>
<keyword evidence="2" id="KW-1185">Reference proteome</keyword>
<feature type="non-terminal residue" evidence="1">
    <location>
        <position position="230"/>
    </location>
</feature>
<sequence length="230" mass="25052">MDISSISEILKSECKIEKTPYQKGNHEIMKSISSFRFNGFKFSSSAYNYKGDIVKFLSVDVSIGVTIGEKAGFETTFNVSGFNGLKAGFEATFNILEFNGSGLKTNLGISTSTGISISKQCFEIKFAGFGIKLGYEMGINTSFGGVSLNIGNLLKRSKLVKTIIERCKNITNSEVVLNNIVNHGINIGKDILKTKNCDTKVDNEIDVNAFTGGESFNIIKTVTDVICNNE</sequence>
<reference evidence="1" key="1">
    <citation type="submission" date="2021-06" db="EMBL/GenBank/DDBJ databases">
        <authorList>
            <person name="Kallberg Y."/>
            <person name="Tangrot J."/>
            <person name="Rosling A."/>
        </authorList>
    </citation>
    <scope>NUCLEOTIDE SEQUENCE</scope>
    <source>
        <strain evidence="1">MA461A</strain>
    </source>
</reference>
<accession>A0ACA9RRJ2</accession>
<dbReference type="EMBL" id="CAJVQC010065748">
    <property type="protein sequence ID" value="CAG8805799.1"/>
    <property type="molecule type" value="Genomic_DNA"/>
</dbReference>
<name>A0ACA9RRJ2_9GLOM</name>